<dbReference type="GeneID" id="28310710"/>
<accession>A0A1G4X8F5</accession>
<name>A0A1G4X8F5_9ENTR</name>
<reference evidence="1 2" key="1">
    <citation type="submission" date="2016-10" db="EMBL/GenBank/DDBJ databases">
        <authorList>
            <person name="Varghese N."/>
            <person name="Submissions S."/>
        </authorList>
    </citation>
    <scope>NUCLEOTIDE SEQUENCE [LARGE SCALE GENOMIC DNA]</scope>
    <source>
        <strain evidence="1 2">CGMCC 1.12102</strain>
    </source>
</reference>
<proteinExistence type="predicted"/>
<evidence type="ECO:0000313" key="2">
    <source>
        <dbReference type="Proteomes" id="UP000183569"/>
    </source>
</evidence>
<dbReference type="RefSeq" id="WP_040016480.1">
    <property type="nucleotide sequence ID" value="NZ_FMUI01000002.1"/>
</dbReference>
<dbReference type="Proteomes" id="UP000183569">
    <property type="component" value="Unassembled WGS sequence"/>
</dbReference>
<evidence type="ECO:0000313" key="1">
    <source>
        <dbReference type="EMBL" id="SCX37460.1"/>
    </source>
</evidence>
<comment type="caution">
    <text evidence="1">The sequence shown here is derived from an EMBL/GenBank/DDBJ whole genome shotgun (WGS) entry which is preliminary data.</text>
</comment>
<organism evidence="1 2">
    <name type="scientific">Kosakonia sacchari</name>
    <dbReference type="NCBI Taxonomy" id="1158459"/>
    <lineage>
        <taxon>Bacteria</taxon>
        <taxon>Pseudomonadati</taxon>
        <taxon>Pseudomonadota</taxon>
        <taxon>Gammaproteobacteria</taxon>
        <taxon>Enterobacterales</taxon>
        <taxon>Enterobacteriaceae</taxon>
        <taxon>Kosakonia</taxon>
    </lineage>
</organism>
<dbReference type="EMBL" id="FMUI01000002">
    <property type="protein sequence ID" value="SCX37460.1"/>
    <property type="molecule type" value="Genomic_DNA"/>
</dbReference>
<sequence>MDVRNGVIFISFDAVAFSGITVEAFKTAQELVHKGIKPYLDLGYDIKIDKGKFNKPYEWENAIYKGGFTLVRINDITSLPDYNTHFIEYSHNVLISQKISVSSAERERILSVIDKTACQLAQKIVRQWEQLNIGTVYVENGTLPENIIYTKALYIAIDVYGKRYDLEQFVTWRDHDLMWNSEKTVMKYGAYPYPYAIKPIKSPYITYVTLNEDLKEKLEEWCNYAVEIKVKKNAYNFSEARNHSNMRRSLGIGCNDILIARTTRLIPQKRLDRDIYLVSKLNQLFQQHGLDGRVFLVIAGDRHEAPECYQSLVDLARTLQVEPFIHFIGWLQHGYMPPGMNTYTIEDLYYSCDIVSFLTSWDYDSYGNPIGEAISHRRCYISTRYEYYDEVYGQYGFFAPIMDISAEKDDLPDDEFILGVYKLITNKPLMSEMAYQNFLIGKKILSSKSIES</sequence>
<dbReference type="SUPFAM" id="SSF53756">
    <property type="entry name" value="UDP-Glycosyltransferase/glycogen phosphorylase"/>
    <property type="match status" value="1"/>
</dbReference>
<dbReference type="AlphaFoldDB" id="A0A1G4X8F5"/>
<dbReference type="Gene3D" id="3.40.50.2000">
    <property type="entry name" value="Glycogen Phosphorylase B"/>
    <property type="match status" value="1"/>
</dbReference>
<gene>
    <name evidence="1" type="ORF">SAMN02927897_00006</name>
</gene>
<protein>
    <submittedName>
        <fullName evidence="1">Uncharacterized protein</fullName>
    </submittedName>
</protein>